<evidence type="ECO:0000256" key="14">
    <source>
        <dbReference type="SAM" id="SignalP"/>
    </source>
</evidence>
<proteinExistence type="inferred from homology"/>
<dbReference type="Proteomes" id="UP000728032">
    <property type="component" value="Unassembled WGS sequence"/>
</dbReference>
<evidence type="ECO:0000256" key="11">
    <source>
        <dbReference type="ARBA" id="ARBA00031071"/>
    </source>
</evidence>
<keyword evidence="16" id="KW-1185">Reference proteome</keyword>
<protein>
    <recommendedName>
        <fullName evidence="3">Translocon-associated protein subunit alpha</fullName>
    </recommendedName>
    <alternativeName>
        <fullName evidence="11">Signal sequence receptor subunit alpha</fullName>
    </alternativeName>
</protein>
<evidence type="ECO:0000256" key="3">
    <source>
        <dbReference type="ARBA" id="ARBA00020280"/>
    </source>
</evidence>
<dbReference type="Pfam" id="PF03896">
    <property type="entry name" value="TRAP_alpha"/>
    <property type="match status" value="1"/>
</dbReference>
<feature type="region of interest" description="Disordered" evidence="12">
    <location>
        <begin position="272"/>
        <end position="296"/>
    </location>
</feature>
<dbReference type="AlphaFoldDB" id="A0A7R9LRJ2"/>
<evidence type="ECO:0000256" key="10">
    <source>
        <dbReference type="ARBA" id="ARBA00025854"/>
    </source>
</evidence>
<feature type="region of interest" description="Disordered" evidence="12">
    <location>
        <begin position="41"/>
        <end position="74"/>
    </location>
</feature>
<dbReference type="EMBL" id="CAJPVJ010002398">
    <property type="protein sequence ID" value="CAG2166232.1"/>
    <property type="molecule type" value="Genomic_DNA"/>
</dbReference>
<name>A0A7R9LRJ2_9ACAR</name>
<dbReference type="InterPro" id="IPR005595">
    <property type="entry name" value="TRAP_alpha"/>
</dbReference>
<evidence type="ECO:0000256" key="5">
    <source>
        <dbReference type="ARBA" id="ARBA00022729"/>
    </source>
</evidence>
<feature type="compositionally biased region" description="Basic residues" evidence="12">
    <location>
        <begin position="276"/>
        <end position="289"/>
    </location>
</feature>
<keyword evidence="5 14" id="KW-0732">Signal</keyword>
<evidence type="ECO:0000256" key="12">
    <source>
        <dbReference type="SAM" id="MobiDB-lite"/>
    </source>
</evidence>
<dbReference type="GO" id="GO:0005789">
    <property type="term" value="C:endoplasmic reticulum membrane"/>
    <property type="evidence" value="ECO:0007669"/>
    <property type="project" value="UniProtKB-SubCell"/>
</dbReference>
<evidence type="ECO:0000256" key="7">
    <source>
        <dbReference type="ARBA" id="ARBA00022989"/>
    </source>
</evidence>
<sequence length="296" mass="32911">MKMFHKLLLIVLLLVPISVILQQNGLSNSFYAMAADEPNTEEAADVVEGEEEANVEDSDILKAGDDGDDDDGESVVLKPSPDIDTFFLFTKPAQSSLELPAGKEVHFLVGFANKGAKDYVVDSMDASFRYAQDFSFHLQNFTAIAYNRLIKPKQEVTLAYQFFVSEAYSARPYGFTVNLFYRDVDGNQYLNAVFNETLSIVELDEGLDGETFFLYVFLAAVVVLVAVAAQQFFVSFSKKHISSAKASKTETGTSNPNDVDYDWLPEETLNSLNKSPKVRQSPRQRRVKRGTGSADD</sequence>
<evidence type="ECO:0000313" key="15">
    <source>
        <dbReference type="EMBL" id="CAD7646494.1"/>
    </source>
</evidence>
<evidence type="ECO:0000313" key="16">
    <source>
        <dbReference type="Proteomes" id="UP000728032"/>
    </source>
</evidence>
<evidence type="ECO:0000256" key="13">
    <source>
        <dbReference type="SAM" id="Phobius"/>
    </source>
</evidence>
<evidence type="ECO:0000256" key="6">
    <source>
        <dbReference type="ARBA" id="ARBA00022824"/>
    </source>
</evidence>
<keyword evidence="4 13" id="KW-0812">Transmembrane</keyword>
<evidence type="ECO:0000256" key="9">
    <source>
        <dbReference type="ARBA" id="ARBA00025620"/>
    </source>
</evidence>
<gene>
    <name evidence="15" type="ORF">ONB1V03_LOCUS5759</name>
</gene>
<reference evidence="15" key="1">
    <citation type="submission" date="2020-11" db="EMBL/GenBank/DDBJ databases">
        <authorList>
            <person name="Tran Van P."/>
        </authorList>
    </citation>
    <scope>NUCLEOTIDE SEQUENCE</scope>
</reference>
<feature type="signal peptide" evidence="14">
    <location>
        <begin position="1"/>
        <end position="22"/>
    </location>
</feature>
<evidence type="ECO:0000256" key="8">
    <source>
        <dbReference type="ARBA" id="ARBA00023136"/>
    </source>
</evidence>
<dbReference type="EMBL" id="OC917223">
    <property type="protein sequence ID" value="CAD7646494.1"/>
    <property type="molecule type" value="Genomic_DNA"/>
</dbReference>
<comment type="similarity">
    <text evidence="2">Belongs to the TRAP-alpha family.</text>
</comment>
<evidence type="ECO:0000256" key="4">
    <source>
        <dbReference type="ARBA" id="ARBA00022692"/>
    </source>
</evidence>
<evidence type="ECO:0000256" key="1">
    <source>
        <dbReference type="ARBA" id="ARBA00004115"/>
    </source>
</evidence>
<accession>A0A7R9LRJ2</accession>
<feature type="compositionally biased region" description="Acidic residues" evidence="12">
    <location>
        <begin position="41"/>
        <end position="58"/>
    </location>
</feature>
<comment type="subunit">
    <text evidence="10">Heterotetramer of TRAP-alpha, TRAP-beta, TRAP-delta and TRAP-gamma. Interacts with palmitoylated calnexin (CALX), the interaction is required for efficient folding of glycosylated proteins.</text>
</comment>
<comment type="function">
    <text evidence="9">TRAP proteins are part of a complex whose function is to bind calcium to the ER membrane and thereby regulate the retention of ER resident proteins. May be involved in the recycling of the translocation apparatus after completion of the translocation process or may function as a membrane-bound chaperone facilitating folding of translocated proteins.</text>
</comment>
<organism evidence="15">
    <name type="scientific">Oppiella nova</name>
    <dbReference type="NCBI Taxonomy" id="334625"/>
    <lineage>
        <taxon>Eukaryota</taxon>
        <taxon>Metazoa</taxon>
        <taxon>Ecdysozoa</taxon>
        <taxon>Arthropoda</taxon>
        <taxon>Chelicerata</taxon>
        <taxon>Arachnida</taxon>
        <taxon>Acari</taxon>
        <taxon>Acariformes</taxon>
        <taxon>Sarcoptiformes</taxon>
        <taxon>Oribatida</taxon>
        <taxon>Brachypylina</taxon>
        <taxon>Oppioidea</taxon>
        <taxon>Oppiidae</taxon>
        <taxon>Oppiella</taxon>
    </lineage>
</organism>
<keyword evidence="8 13" id="KW-0472">Membrane</keyword>
<feature type="chain" id="PRO_5035592165" description="Translocon-associated protein subunit alpha" evidence="14">
    <location>
        <begin position="23"/>
        <end position="296"/>
    </location>
</feature>
<keyword evidence="7 13" id="KW-1133">Transmembrane helix</keyword>
<dbReference type="PANTHER" id="PTHR12924">
    <property type="entry name" value="TRANSLOCON-ASSOCIATED PROTEIN, ALPHA SUBUNIT"/>
    <property type="match status" value="1"/>
</dbReference>
<keyword evidence="6" id="KW-0256">Endoplasmic reticulum</keyword>
<comment type="subcellular location">
    <subcellularLocation>
        <location evidence="1">Endoplasmic reticulum membrane</location>
        <topology evidence="1">Single-pass type I membrane protein</topology>
    </subcellularLocation>
</comment>
<evidence type="ECO:0000256" key="2">
    <source>
        <dbReference type="ARBA" id="ARBA00006776"/>
    </source>
</evidence>
<dbReference type="OrthoDB" id="1926781at2759"/>
<feature type="transmembrane region" description="Helical" evidence="13">
    <location>
        <begin position="212"/>
        <end position="234"/>
    </location>
</feature>
<dbReference type="PANTHER" id="PTHR12924:SF0">
    <property type="entry name" value="TRANSLOCON-ASSOCIATED PROTEIN SUBUNIT ALPHA"/>
    <property type="match status" value="1"/>
</dbReference>